<dbReference type="GO" id="GO:0006749">
    <property type="term" value="P:glutathione metabolic process"/>
    <property type="evidence" value="ECO:0007669"/>
    <property type="project" value="TreeGrafter"/>
</dbReference>
<proteinExistence type="predicted"/>
<dbReference type="AlphaFoldDB" id="A0A853F5A4"/>
<dbReference type="Proteomes" id="UP000580517">
    <property type="component" value="Unassembled WGS sequence"/>
</dbReference>
<dbReference type="EMBL" id="JACCEW010000001">
    <property type="protein sequence ID" value="NYT35694.1"/>
    <property type="molecule type" value="Genomic_DNA"/>
</dbReference>
<dbReference type="GO" id="GO:0004364">
    <property type="term" value="F:glutathione transferase activity"/>
    <property type="evidence" value="ECO:0007669"/>
    <property type="project" value="TreeGrafter"/>
</dbReference>
<dbReference type="PANTHER" id="PTHR43969">
    <property type="entry name" value="GLUTATHIONE S TRANSFERASE D10, ISOFORM A-RELATED"/>
    <property type="match status" value="1"/>
</dbReference>
<dbReference type="CDD" id="cd03049">
    <property type="entry name" value="GST_N_3"/>
    <property type="match status" value="1"/>
</dbReference>
<dbReference type="Gene3D" id="1.20.1050.10">
    <property type="match status" value="1"/>
</dbReference>
<dbReference type="Pfam" id="PF13410">
    <property type="entry name" value="GST_C_2"/>
    <property type="match status" value="1"/>
</dbReference>
<evidence type="ECO:0000313" key="2">
    <source>
        <dbReference type="EMBL" id="NYT35694.1"/>
    </source>
</evidence>
<dbReference type="PANTHER" id="PTHR43969:SF9">
    <property type="entry name" value="GLUTATHIONE S TRANSFERASE D10, ISOFORM A-RELATED"/>
    <property type="match status" value="1"/>
</dbReference>
<evidence type="ECO:0000313" key="3">
    <source>
        <dbReference type="Proteomes" id="UP000580517"/>
    </source>
</evidence>
<dbReference type="SUPFAM" id="SSF52833">
    <property type="entry name" value="Thioredoxin-like"/>
    <property type="match status" value="1"/>
</dbReference>
<dbReference type="OrthoDB" id="8634103at2"/>
<reference evidence="2 3" key="1">
    <citation type="submission" date="2020-07" db="EMBL/GenBank/DDBJ databases">
        <title>Taxonomic revisions and descriptions of new bacterial species based on genomic comparisons in the high-G+C-content subgroup of the family Alcaligenaceae.</title>
        <authorList>
            <person name="Szabo A."/>
            <person name="Felfoldi T."/>
        </authorList>
    </citation>
    <scope>NUCLEOTIDE SEQUENCE [LARGE SCALE GENOMIC DNA]</scope>
    <source>
        <strain evidence="2 3">DSM 25264</strain>
    </source>
</reference>
<accession>A0A853F5A4</accession>
<dbReference type="InterPro" id="IPR036282">
    <property type="entry name" value="Glutathione-S-Trfase_C_sf"/>
</dbReference>
<dbReference type="CDD" id="cd03205">
    <property type="entry name" value="GST_C_6"/>
    <property type="match status" value="1"/>
</dbReference>
<organism evidence="2 3">
    <name type="scientific">Allopusillimonas soli</name>
    <dbReference type="NCBI Taxonomy" id="659016"/>
    <lineage>
        <taxon>Bacteria</taxon>
        <taxon>Pseudomonadati</taxon>
        <taxon>Pseudomonadota</taxon>
        <taxon>Betaproteobacteria</taxon>
        <taxon>Burkholderiales</taxon>
        <taxon>Alcaligenaceae</taxon>
        <taxon>Allopusillimonas</taxon>
    </lineage>
</organism>
<dbReference type="Pfam" id="PF13409">
    <property type="entry name" value="GST_N_2"/>
    <property type="match status" value="1"/>
</dbReference>
<dbReference type="InterPro" id="IPR004045">
    <property type="entry name" value="Glutathione_S-Trfase_N"/>
</dbReference>
<name>A0A853F5A4_9BURK</name>
<dbReference type="SUPFAM" id="SSF47616">
    <property type="entry name" value="GST C-terminal domain-like"/>
    <property type="match status" value="1"/>
</dbReference>
<dbReference type="RefSeq" id="WP_129967653.1">
    <property type="nucleotide sequence ID" value="NZ_JACCEW010000001.1"/>
</dbReference>
<sequence length="201" mass="22173">MKIYYSPSSPYVRKCMVAAHELGLADRIQKLDSAASPVTMDMNVAQANPLGKVPTLLTDEGLALFDSRVVCEYLDDLGRGSLFPREGALRWQVLAEQALADGMLDAALLARYEKATRPGEFQWQAWIDGQMKKIANGLQHFEQHVETLADRVDIGTIALACALGYLDFRYADYEWRAAHGGLGEWYAGFSARPSMKATAPG</sequence>
<evidence type="ECO:0000259" key="1">
    <source>
        <dbReference type="PROSITE" id="PS50404"/>
    </source>
</evidence>
<comment type="caution">
    <text evidence="2">The sequence shown here is derived from an EMBL/GenBank/DDBJ whole genome shotgun (WGS) entry which is preliminary data.</text>
</comment>
<dbReference type="InterPro" id="IPR036249">
    <property type="entry name" value="Thioredoxin-like_sf"/>
</dbReference>
<dbReference type="Gene3D" id="3.40.30.10">
    <property type="entry name" value="Glutaredoxin"/>
    <property type="match status" value="1"/>
</dbReference>
<protein>
    <submittedName>
        <fullName evidence="2">Glutathione S-transferase N-terminal domain-containing protein</fullName>
    </submittedName>
</protein>
<keyword evidence="3" id="KW-1185">Reference proteome</keyword>
<gene>
    <name evidence="2" type="ORF">H0A68_02325</name>
</gene>
<dbReference type="PROSITE" id="PS50404">
    <property type="entry name" value="GST_NTER"/>
    <property type="match status" value="1"/>
</dbReference>
<feature type="domain" description="GST N-terminal" evidence="1">
    <location>
        <begin position="1"/>
        <end position="82"/>
    </location>
</feature>
<keyword evidence="2" id="KW-0808">Transferase</keyword>